<accession>A0A1F5EW02</accession>
<proteinExistence type="predicted"/>
<protein>
    <submittedName>
        <fullName evidence="2">Uncharacterized protein</fullName>
    </submittedName>
</protein>
<evidence type="ECO:0000256" key="1">
    <source>
        <dbReference type="SAM" id="Phobius"/>
    </source>
</evidence>
<organism evidence="2 3">
    <name type="scientific">Candidatus Collierbacteria bacterium RIFCSPHIGHO2_01_FULL_50_25</name>
    <dbReference type="NCBI Taxonomy" id="1817722"/>
    <lineage>
        <taxon>Bacteria</taxon>
        <taxon>Candidatus Collieribacteriota</taxon>
    </lineage>
</organism>
<comment type="caution">
    <text evidence="2">The sequence shown here is derived from an EMBL/GenBank/DDBJ whole genome shotgun (WGS) entry which is preliminary data.</text>
</comment>
<evidence type="ECO:0000313" key="3">
    <source>
        <dbReference type="Proteomes" id="UP000177979"/>
    </source>
</evidence>
<dbReference type="AlphaFoldDB" id="A0A1F5EW02"/>
<dbReference type="EMBL" id="MFAG01000029">
    <property type="protein sequence ID" value="OGD71540.1"/>
    <property type="molecule type" value="Genomic_DNA"/>
</dbReference>
<evidence type="ECO:0000313" key="2">
    <source>
        <dbReference type="EMBL" id="OGD71540.1"/>
    </source>
</evidence>
<sequence length="226" mass="24912">MPTKKLDLLSIILIGAFTATIFLLSYLIYIYFFVYRASPPRPATPQTTLSIRVIITNISADTVTIQPNSTLPQITTIKITNQTNLSRSTPTVPYAFPDRYPPLPDQPKLALKDLRPGELIIVLLNLPPADEKEAIAIDVSLPIEDSAFNGTVIAIDENIFSVKRSTTEKVYAVATTRDTEFTKPVQAQPTIIDPTEIRVGDTVIVFTDANVADQTKVNALKLDLVE</sequence>
<reference evidence="2 3" key="1">
    <citation type="journal article" date="2016" name="Nat. Commun.">
        <title>Thousands of microbial genomes shed light on interconnected biogeochemical processes in an aquifer system.</title>
        <authorList>
            <person name="Anantharaman K."/>
            <person name="Brown C.T."/>
            <person name="Hug L.A."/>
            <person name="Sharon I."/>
            <person name="Castelle C.J."/>
            <person name="Probst A.J."/>
            <person name="Thomas B.C."/>
            <person name="Singh A."/>
            <person name="Wilkins M.J."/>
            <person name="Karaoz U."/>
            <person name="Brodie E.L."/>
            <person name="Williams K.H."/>
            <person name="Hubbard S.S."/>
            <person name="Banfield J.F."/>
        </authorList>
    </citation>
    <scope>NUCLEOTIDE SEQUENCE [LARGE SCALE GENOMIC DNA]</scope>
</reference>
<name>A0A1F5EW02_9BACT</name>
<keyword evidence="1" id="KW-0812">Transmembrane</keyword>
<keyword evidence="1" id="KW-1133">Transmembrane helix</keyword>
<feature type="transmembrane region" description="Helical" evidence="1">
    <location>
        <begin position="12"/>
        <end position="34"/>
    </location>
</feature>
<keyword evidence="1" id="KW-0472">Membrane</keyword>
<dbReference type="Proteomes" id="UP000177979">
    <property type="component" value="Unassembled WGS sequence"/>
</dbReference>
<dbReference type="STRING" id="1817722.A2703_00755"/>
<gene>
    <name evidence="2" type="ORF">A2703_00755</name>
</gene>